<proteinExistence type="predicted"/>
<comment type="caution">
    <text evidence="1">The sequence shown here is derived from an EMBL/GenBank/DDBJ whole genome shotgun (WGS) entry which is preliminary data.</text>
</comment>
<dbReference type="EMBL" id="JBAWSX010000014">
    <property type="protein sequence ID" value="MEI4803432.1"/>
    <property type="molecule type" value="Genomic_DNA"/>
</dbReference>
<dbReference type="Pfam" id="PF14424">
    <property type="entry name" value="Toxin-deaminase"/>
    <property type="match status" value="1"/>
</dbReference>
<gene>
    <name evidence="1" type="ORF">WAZ07_19605</name>
</gene>
<evidence type="ECO:0000313" key="2">
    <source>
        <dbReference type="Proteomes" id="UP001372526"/>
    </source>
</evidence>
<dbReference type="InterPro" id="IPR032721">
    <property type="entry name" value="Toxin-deaminase"/>
</dbReference>
<sequence length="123" mass="14095">MNQILMMVSKHTADVNIPGVKTNYQAHSQVHSADSFGDSFGDFTHSKDTKSLESYVDDKFPRYNDTEAKILEDIASQIKDPNIIGEIHLFSDFDVCQSRTNLIFEFREKLLNVKLDIYTNSMK</sequence>
<protein>
    <submittedName>
        <fullName evidence="1">Deaminase domain-containing protein</fullName>
    </submittedName>
</protein>
<keyword evidence="2" id="KW-1185">Reference proteome</keyword>
<accession>A0ABU8FL60</accession>
<dbReference type="Proteomes" id="UP001372526">
    <property type="component" value="Unassembled WGS sequence"/>
</dbReference>
<evidence type="ECO:0000313" key="1">
    <source>
        <dbReference type="EMBL" id="MEI4803432.1"/>
    </source>
</evidence>
<organism evidence="1 2">
    <name type="scientific">Bacillus bruguierae</name>
    <dbReference type="NCBI Taxonomy" id="3127667"/>
    <lineage>
        <taxon>Bacteria</taxon>
        <taxon>Bacillati</taxon>
        <taxon>Bacillota</taxon>
        <taxon>Bacilli</taxon>
        <taxon>Bacillales</taxon>
        <taxon>Bacillaceae</taxon>
        <taxon>Bacillus</taxon>
    </lineage>
</organism>
<dbReference type="RefSeq" id="WP_336473776.1">
    <property type="nucleotide sequence ID" value="NZ_JBAWSX010000014.1"/>
</dbReference>
<reference evidence="1 2" key="1">
    <citation type="submission" date="2024-01" db="EMBL/GenBank/DDBJ databases">
        <title>Seven novel Bacillus-like species.</title>
        <authorList>
            <person name="Liu G."/>
        </authorList>
    </citation>
    <scope>NUCLEOTIDE SEQUENCE [LARGE SCALE GENOMIC DNA]</scope>
    <source>
        <strain evidence="1 2">FJAT-51639</strain>
    </source>
</reference>
<name>A0ABU8FL60_9BACI</name>